<dbReference type="Gene3D" id="1.10.490.10">
    <property type="entry name" value="Globins"/>
    <property type="match status" value="1"/>
</dbReference>
<sequence>MNDIQNQDDLYLLVDEFYKKLLADEKISYIFTDVVKIKIEKHLLYQAIYRNCAWELSPVDELGRAFLG</sequence>
<dbReference type="EMBL" id="JBCGDO010000023">
    <property type="protein sequence ID" value="MEM0543691.1"/>
    <property type="molecule type" value="Genomic_DNA"/>
</dbReference>
<proteinExistence type="predicted"/>
<name>A0ABU9N7N1_9FLAO</name>
<evidence type="ECO:0000313" key="1">
    <source>
        <dbReference type="EMBL" id="MEM0543691.1"/>
    </source>
</evidence>
<dbReference type="RefSeq" id="WP_342696870.1">
    <property type="nucleotide sequence ID" value="NZ_JBCGDO010000023.1"/>
</dbReference>
<dbReference type="InterPro" id="IPR012292">
    <property type="entry name" value="Globin/Proto"/>
</dbReference>
<protein>
    <recommendedName>
        <fullName evidence="3">Transposase</fullName>
    </recommendedName>
</protein>
<reference evidence="1 2" key="1">
    <citation type="submission" date="2024-03" db="EMBL/GenBank/DDBJ databases">
        <title>Two novel species of the genus Flavobacterium exhibiting potentially degradation of complex polysaccharides.</title>
        <authorList>
            <person name="Lian X."/>
        </authorList>
    </citation>
    <scope>NUCLEOTIDE SEQUENCE [LARGE SCALE GENOMIC DNA]</scope>
    <source>
        <strain evidence="2">j3</strain>
    </source>
</reference>
<organism evidence="1 2">
    <name type="scientific">Flavobacterium aureirubrum</name>
    <dbReference type="NCBI Taxonomy" id="3133147"/>
    <lineage>
        <taxon>Bacteria</taxon>
        <taxon>Pseudomonadati</taxon>
        <taxon>Bacteroidota</taxon>
        <taxon>Flavobacteriia</taxon>
        <taxon>Flavobacteriales</taxon>
        <taxon>Flavobacteriaceae</taxon>
        <taxon>Flavobacterium</taxon>
    </lineage>
</organism>
<keyword evidence="2" id="KW-1185">Reference proteome</keyword>
<evidence type="ECO:0000313" key="2">
    <source>
        <dbReference type="Proteomes" id="UP001460072"/>
    </source>
</evidence>
<gene>
    <name evidence="1" type="ORF">WFZ85_13795</name>
</gene>
<dbReference type="Proteomes" id="UP001460072">
    <property type="component" value="Unassembled WGS sequence"/>
</dbReference>
<accession>A0ABU9N7N1</accession>
<evidence type="ECO:0008006" key="3">
    <source>
        <dbReference type="Google" id="ProtNLM"/>
    </source>
</evidence>
<comment type="caution">
    <text evidence="1">The sequence shown here is derived from an EMBL/GenBank/DDBJ whole genome shotgun (WGS) entry which is preliminary data.</text>
</comment>